<dbReference type="SUPFAM" id="SSF48264">
    <property type="entry name" value="Cytochrome P450"/>
    <property type="match status" value="1"/>
</dbReference>
<dbReference type="GO" id="GO:0005789">
    <property type="term" value="C:endoplasmic reticulum membrane"/>
    <property type="evidence" value="ECO:0007669"/>
    <property type="project" value="UniProtKB-SubCell"/>
</dbReference>
<comment type="cofactor">
    <cofactor evidence="15">
        <name>heme</name>
        <dbReference type="ChEBI" id="CHEBI:30413"/>
    </cofactor>
</comment>
<evidence type="ECO:0000256" key="3">
    <source>
        <dbReference type="ARBA" id="ARBA00022617"/>
    </source>
</evidence>
<keyword evidence="6 15" id="KW-0408">Iron</keyword>
<evidence type="ECO:0000256" key="12">
    <source>
        <dbReference type="ARBA" id="ARBA00043174"/>
    </source>
</evidence>
<keyword evidence="17" id="KW-0812">Transmembrane</keyword>
<protein>
    <recommendedName>
        <fullName evidence="10">aromatase</fullName>
        <ecNumber evidence="10">1.14.14.14</ecNumber>
    </recommendedName>
    <alternativeName>
        <fullName evidence="12">Cytochrome P-450AROM</fullName>
    </alternativeName>
    <alternativeName>
        <fullName evidence="11">Estrogen synthase</fullName>
    </alternativeName>
</protein>
<dbReference type="CTD" id="387527"/>
<evidence type="ECO:0000256" key="9">
    <source>
        <dbReference type="ARBA" id="ARBA00037202"/>
    </source>
</evidence>
<dbReference type="GO" id="GO:0070330">
    <property type="term" value="F:aromatase activity"/>
    <property type="evidence" value="ECO:0007669"/>
    <property type="project" value="UniProtKB-EC"/>
</dbReference>
<dbReference type="Gene3D" id="1.10.630.10">
    <property type="entry name" value="Cytochrome P450"/>
    <property type="match status" value="1"/>
</dbReference>
<evidence type="ECO:0000256" key="17">
    <source>
        <dbReference type="SAM" id="Phobius"/>
    </source>
</evidence>
<dbReference type="PROSITE" id="PS00086">
    <property type="entry name" value="CYTOCHROME_P450"/>
    <property type="match status" value="1"/>
</dbReference>
<evidence type="ECO:0000256" key="16">
    <source>
        <dbReference type="RuleBase" id="RU000461"/>
    </source>
</evidence>
<dbReference type="Ensembl" id="ENSSPAT00000017208.1">
    <property type="protein sequence ID" value="ENSSPAP00000016944.1"/>
    <property type="gene ID" value="ENSSPAG00000012795.1"/>
</dbReference>
<dbReference type="Proteomes" id="UP000694891">
    <property type="component" value="Unplaced"/>
</dbReference>
<dbReference type="InterPro" id="IPR050196">
    <property type="entry name" value="Cytochrome_P450_Monoox"/>
</dbReference>
<dbReference type="CDD" id="cd20678">
    <property type="entry name" value="CYP4B-like"/>
    <property type="match status" value="1"/>
</dbReference>
<evidence type="ECO:0000256" key="7">
    <source>
        <dbReference type="ARBA" id="ARBA00023033"/>
    </source>
</evidence>
<reference evidence="20" key="2">
    <citation type="submission" date="2025-04" db="UniProtKB">
        <authorList>
            <consortium name="RefSeq"/>
        </authorList>
    </citation>
    <scope>IDENTIFICATION</scope>
</reference>
<dbReference type="STRING" id="144197.ENSSPAP00000016944"/>
<dbReference type="EC" id="1.14.14.14" evidence="10"/>
<proteinExistence type="inferred from homology"/>
<keyword evidence="5" id="KW-0256">Endoplasmic reticulum</keyword>
<comment type="similarity">
    <text evidence="2 16">Belongs to the cytochrome P450 family.</text>
</comment>
<feature type="binding site" description="axial binding residue" evidence="15">
    <location>
        <position position="456"/>
    </location>
    <ligand>
        <name>heme</name>
        <dbReference type="ChEBI" id="CHEBI:30413"/>
    </ligand>
    <ligandPart>
        <name>Fe</name>
        <dbReference type="ChEBI" id="CHEBI:18248"/>
    </ligandPart>
</feature>
<comment type="subcellular location">
    <subcellularLocation>
        <location evidence="1">Endoplasmic reticulum membrane</location>
    </subcellularLocation>
</comment>
<keyword evidence="16" id="KW-0560">Oxidoreductase</keyword>
<keyword evidence="17" id="KW-1133">Transmembrane helix</keyword>
<keyword evidence="4 15" id="KW-0479">Metal-binding</keyword>
<dbReference type="PRINTS" id="PR00385">
    <property type="entry name" value="P450"/>
</dbReference>
<dbReference type="FunFam" id="1.10.630.10:FF:000005">
    <property type="entry name" value="cytochrome P450 4F22 isoform X2"/>
    <property type="match status" value="1"/>
</dbReference>
<evidence type="ECO:0000256" key="15">
    <source>
        <dbReference type="PIRSR" id="PIRSR602401-1"/>
    </source>
</evidence>
<dbReference type="RefSeq" id="XP_008275644.1">
    <property type="nucleotide sequence ID" value="XM_008277422.1"/>
</dbReference>
<feature type="transmembrane region" description="Helical" evidence="17">
    <location>
        <begin position="16"/>
        <end position="35"/>
    </location>
</feature>
<dbReference type="GeneTree" id="ENSGT00940000161527"/>
<evidence type="ECO:0000256" key="10">
    <source>
        <dbReference type="ARBA" id="ARBA00038885"/>
    </source>
</evidence>
<dbReference type="GO" id="GO:0020037">
    <property type="term" value="F:heme binding"/>
    <property type="evidence" value="ECO:0007669"/>
    <property type="project" value="InterPro"/>
</dbReference>
<dbReference type="PRINTS" id="PR00463">
    <property type="entry name" value="EP450I"/>
</dbReference>
<dbReference type="InterPro" id="IPR002401">
    <property type="entry name" value="Cyt_P450_E_grp-I"/>
</dbReference>
<evidence type="ECO:0000313" key="19">
    <source>
        <dbReference type="Proteomes" id="UP000694891"/>
    </source>
</evidence>
<evidence type="ECO:0000313" key="20">
    <source>
        <dbReference type="RefSeq" id="XP_008275644.1"/>
    </source>
</evidence>
<reference evidence="18" key="1">
    <citation type="submission" date="2023-09" db="UniProtKB">
        <authorList>
            <consortium name="Ensembl"/>
        </authorList>
    </citation>
    <scope>IDENTIFICATION</scope>
</reference>
<dbReference type="OrthoDB" id="1470350at2759"/>
<dbReference type="GO" id="GO:0005506">
    <property type="term" value="F:iron ion binding"/>
    <property type="evidence" value="ECO:0007669"/>
    <property type="project" value="InterPro"/>
</dbReference>
<evidence type="ECO:0000256" key="6">
    <source>
        <dbReference type="ARBA" id="ARBA00023004"/>
    </source>
</evidence>
<evidence type="ECO:0000256" key="13">
    <source>
        <dbReference type="ARBA" id="ARBA00047938"/>
    </source>
</evidence>
<dbReference type="InterPro" id="IPR036396">
    <property type="entry name" value="Cyt_P450_sf"/>
</dbReference>
<accession>A0A3B5AGD6</accession>
<comment type="catalytic activity">
    <reaction evidence="14">
        <text>androst-4-ene-3,17-dione + 3 reduced [NADPH--hemoprotein reductase] + 3 O2 = estrone + formate + 3 oxidized [NADPH--hemoprotein reductase] + 4 H2O + 4 H(+)</text>
        <dbReference type="Rhea" id="RHEA:38195"/>
        <dbReference type="Rhea" id="RHEA-COMP:11964"/>
        <dbReference type="Rhea" id="RHEA-COMP:11965"/>
        <dbReference type="ChEBI" id="CHEBI:15377"/>
        <dbReference type="ChEBI" id="CHEBI:15378"/>
        <dbReference type="ChEBI" id="CHEBI:15379"/>
        <dbReference type="ChEBI" id="CHEBI:15740"/>
        <dbReference type="ChEBI" id="CHEBI:16422"/>
        <dbReference type="ChEBI" id="CHEBI:17263"/>
        <dbReference type="ChEBI" id="CHEBI:57618"/>
        <dbReference type="ChEBI" id="CHEBI:58210"/>
        <dbReference type="EC" id="1.14.14.14"/>
    </reaction>
</comment>
<sequence length="512" mass="58518">MAFAEALGNLQLNWPHIFAVLCLVAVVYKSTVLYLRRKDVMRHVEAFPGPPPNWLFGHVLQFKQDGTDLDTIVKWGEQYPYAFPVWFGPVACYLNIHHPDYAKTILASSEPKGDLAYSFLRDWIGEGLLLSKGQKWFRHRRLLTPGFHYDVLKPYVKQMAESAEIMLNKWESYAKTNEAFELFGEVSLMTLDSIMRCAFSCKSNCQTESGTSAYIKAVYELSNLNNLRLNTFPYHSNIIFYLSPHGFRFRKACKVAHDHTEEVIKKRKEALKEVNELGRIQAKRNLDFLDILLFARDEEQQGLSDEDIRAEVETFMFEGHDTTASALSYLFYCLACHPEHQKICRAEVNEVLDGKDYMDWEDLSKIPYTTMCIKESLRLYPAVPGIARKITKPMTFVDGRTAPAGTLVGISVYGIHRNATVWENPHVFDPLRFLPENASKRSPHAFVPFSAGPRNCIGQNFAMNEMKVATAMALKRYELIEDPTLKPKVLPRVVLRSVDGIYIKIKPVNPVG</sequence>
<keyword evidence="8 17" id="KW-0472">Membrane</keyword>
<name>A0A3B5AGD6_9TELE</name>
<dbReference type="PANTHER" id="PTHR24291">
    <property type="entry name" value="CYTOCHROME P450 FAMILY 4"/>
    <property type="match status" value="1"/>
</dbReference>
<evidence type="ECO:0000256" key="14">
    <source>
        <dbReference type="ARBA" id="ARBA00048642"/>
    </source>
</evidence>
<dbReference type="InterPro" id="IPR001128">
    <property type="entry name" value="Cyt_P450"/>
</dbReference>
<evidence type="ECO:0000313" key="18">
    <source>
        <dbReference type="Ensembl" id="ENSSPAP00000016944.1"/>
    </source>
</evidence>
<keyword evidence="3 15" id="KW-0349">Heme</keyword>
<comment type="function">
    <text evidence="9">Catalyzes the formation of aromatic C18 estrogens from C19 androgens.</text>
</comment>
<evidence type="ECO:0000256" key="8">
    <source>
        <dbReference type="ARBA" id="ARBA00023136"/>
    </source>
</evidence>
<gene>
    <name evidence="20" type="primary">LOC103354140</name>
</gene>
<organism evidence="18">
    <name type="scientific">Stegastes partitus</name>
    <name type="common">bicolor damselfish</name>
    <dbReference type="NCBI Taxonomy" id="144197"/>
    <lineage>
        <taxon>Eukaryota</taxon>
        <taxon>Metazoa</taxon>
        <taxon>Chordata</taxon>
        <taxon>Craniata</taxon>
        <taxon>Vertebrata</taxon>
        <taxon>Euteleostomi</taxon>
        <taxon>Actinopterygii</taxon>
        <taxon>Neopterygii</taxon>
        <taxon>Teleostei</taxon>
        <taxon>Neoteleostei</taxon>
        <taxon>Acanthomorphata</taxon>
        <taxon>Ovalentaria</taxon>
        <taxon>Pomacentridae</taxon>
        <taxon>Stegastes</taxon>
    </lineage>
</organism>
<evidence type="ECO:0000256" key="2">
    <source>
        <dbReference type="ARBA" id="ARBA00010617"/>
    </source>
</evidence>
<evidence type="ECO:0000256" key="5">
    <source>
        <dbReference type="ARBA" id="ARBA00022824"/>
    </source>
</evidence>
<evidence type="ECO:0000256" key="4">
    <source>
        <dbReference type="ARBA" id="ARBA00022723"/>
    </source>
</evidence>
<dbReference type="InterPro" id="IPR017972">
    <property type="entry name" value="Cyt_P450_CS"/>
</dbReference>
<dbReference type="PANTHER" id="PTHR24291:SF201">
    <property type="entry name" value="CYTOCHROME P450, FAMILY 4, SUBFAMILY B, POLYPEPTIDE 7"/>
    <property type="match status" value="1"/>
</dbReference>
<dbReference type="AlphaFoldDB" id="A0A3B5AGD6"/>
<dbReference type="Pfam" id="PF00067">
    <property type="entry name" value="p450"/>
    <property type="match status" value="1"/>
</dbReference>
<keyword evidence="19" id="KW-1185">Reference proteome</keyword>
<evidence type="ECO:0000256" key="11">
    <source>
        <dbReference type="ARBA" id="ARBA00042499"/>
    </source>
</evidence>
<comment type="catalytic activity">
    <reaction evidence="13">
        <text>testosterone + 3 reduced [NADPH--hemoprotein reductase] + 3 O2 = 17beta-estradiol + formate + 3 oxidized [NADPH--hemoprotein reductase] + 4 H2O + 4 H(+)</text>
        <dbReference type="Rhea" id="RHEA:38191"/>
        <dbReference type="Rhea" id="RHEA-COMP:11964"/>
        <dbReference type="Rhea" id="RHEA-COMP:11965"/>
        <dbReference type="ChEBI" id="CHEBI:15377"/>
        <dbReference type="ChEBI" id="CHEBI:15378"/>
        <dbReference type="ChEBI" id="CHEBI:15379"/>
        <dbReference type="ChEBI" id="CHEBI:15740"/>
        <dbReference type="ChEBI" id="CHEBI:16469"/>
        <dbReference type="ChEBI" id="CHEBI:17347"/>
        <dbReference type="ChEBI" id="CHEBI:57618"/>
        <dbReference type="ChEBI" id="CHEBI:58210"/>
        <dbReference type="EC" id="1.14.14.14"/>
    </reaction>
</comment>
<keyword evidence="7 16" id="KW-0503">Monooxygenase</keyword>
<evidence type="ECO:0000256" key="1">
    <source>
        <dbReference type="ARBA" id="ARBA00004586"/>
    </source>
</evidence>